<name>A0ABU6NKG2_9BACI</name>
<comment type="caution">
    <text evidence="2">The sequence shown here is derived from an EMBL/GenBank/DDBJ whole genome shotgun (WGS) entry which is preliminary data.</text>
</comment>
<proteinExistence type="predicted"/>
<reference evidence="2 3" key="1">
    <citation type="submission" date="2023-03" db="EMBL/GenBank/DDBJ databases">
        <title>Bacillus Genome Sequencing.</title>
        <authorList>
            <person name="Dunlap C."/>
        </authorList>
    </citation>
    <scope>NUCLEOTIDE SEQUENCE [LARGE SCALE GENOMIC DNA]</scope>
    <source>
        <strain evidence="2 3">B-4107</strain>
    </source>
</reference>
<dbReference type="EMBL" id="JAROAS010000019">
    <property type="protein sequence ID" value="MED4128491.1"/>
    <property type="molecule type" value="Genomic_DNA"/>
</dbReference>
<dbReference type="Proteomes" id="UP001341820">
    <property type="component" value="Unassembled WGS sequence"/>
</dbReference>
<evidence type="ECO:0000313" key="2">
    <source>
        <dbReference type="EMBL" id="MED4128491.1"/>
    </source>
</evidence>
<sequence>MSNVQQNEQRKRKRRSFWEPDSEKIITWLDKQADLGTSLQLIIVDAMRKYGDGDVIKAHLSQREDGYSKTITQMPIQERSSNVTPINELKPTKEDFPSTVIESSKDNFNKKHEILVEDGEELVVDEPEFDIHQAMNPIEVEQENETEYDPIGIMMRDSGSKINDN</sequence>
<keyword evidence="3" id="KW-1185">Reference proteome</keyword>
<dbReference type="RefSeq" id="WP_328237249.1">
    <property type="nucleotide sequence ID" value="NZ_JAROAS010000019.1"/>
</dbReference>
<accession>A0ABU6NKG2</accession>
<protein>
    <submittedName>
        <fullName evidence="2">Uncharacterized protein</fullName>
    </submittedName>
</protein>
<feature type="region of interest" description="Disordered" evidence="1">
    <location>
        <begin position="133"/>
        <end position="165"/>
    </location>
</feature>
<evidence type="ECO:0000313" key="3">
    <source>
        <dbReference type="Proteomes" id="UP001341820"/>
    </source>
</evidence>
<evidence type="ECO:0000256" key="1">
    <source>
        <dbReference type="SAM" id="MobiDB-lite"/>
    </source>
</evidence>
<organism evidence="2 3">
    <name type="scientific">Shouchella miscanthi</name>
    <dbReference type="NCBI Taxonomy" id="2598861"/>
    <lineage>
        <taxon>Bacteria</taxon>
        <taxon>Bacillati</taxon>
        <taxon>Bacillota</taxon>
        <taxon>Bacilli</taxon>
        <taxon>Bacillales</taxon>
        <taxon>Bacillaceae</taxon>
        <taxon>Shouchella</taxon>
    </lineage>
</organism>
<gene>
    <name evidence="2" type="ORF">P5F74_10140</name>
</gene>